<gene>
    <name evidence="8" type="ORF">CXZ10_09875</name>
</gene>
<evidence type="ECO:0000256" key="1">
    <source>
        <dbReference type="ARBA" id="ARBA00004651"/>
    </source>
</evidence>
<keyword evidence="4 7" id="KW-0812">Transmembrane</keyword>
<keyword evidence="5 7" id="KW-1133">Transmembrane helix</keyword>
<dbReference type="AlphaFoldDB" id="A0A1I4VK20"/>
<evidence type="ECO:0000256" key="3">
    <source>
        <dbReference type="ARBA" id="ARBA00022475"/>
    </source>
</evidence>
<evidence type="ECO:0000256" key="4">
    <source>
        <dbReference type="ARBA" id="ARBA00022692"/>
    </source>
</evidence>
<evidence type="ECO:0000313" key="9">
    <source>
        <dbReference type="Proteomes" id="UP000233491"/>
    </source>
</evidence>
<protein>
    <recommendedName>
        <fullName evidence="10">Lipopolysaccharide biosynthesis protein</fullName>
    </recommendedName>
</protein>
<feature type="transmembrane region" description="Helical" evidence="7">
    <location>
        <begin position="392"/>
        <end position="418"/>
    </location>
</feature>
<accession>A0A1I4VK20</accession>
<feature type="transmembrane region" description="Helical" evidence="7">
    <location>
        <begin position="457"/>
        <end position="477"/>
    </location>
</feature>
<feature type="transmembrane region" description="Helical" evidence="7">
    <location>
        <begin position="59"/>
        <end position="81"/>
    </location>
</feature>
<feature type="transmembrane region" description="Helical" evidence="7">
    <location>
        <begin position="93"/>
        <end position="116"/>
    </location>
</feature>
<feature type="transmembrane region" description="Helical" evidence="7">
    <location>
        <begin position="367"/>
        <end position="386"/>
    </location>
</feature>
<dbReference type="PANTHER" id="PTHR30250">
    <property type="entry name" value="PST FAMILY PREDICTED COLANIC ACID TRANSPORTER"/>
    <property type="match status" value="1"/>
</dbReference>
<comment type="similarity">
    <text evidence="2">Belongs to the polysaccharide synthase family.</text>
</comment>
<keyword evidence="9" id="KW-1185">Reference proteome</keyword>
<dbReference type="RefSeq" id="WP_101288967.1">
    <property type="nucleotide sequence ID" value="NZ_FOUQ01000012.1"/>
</dbReference>
<evidence type="ECO:0008006" key="10">
    <source>
        <dbReference type="Google" id="ProtNLM"/>
    </source>
</evidence>
<dbReference type="OrthoDB" id="7605542at2"/>
<name>A0A1I4VK20_9HYPH</name>
<evidence type="ECO:0000256" key="6">
    <source>
        <dbReference type="ARBA" id="ARBA00023136"/>
    </source>
</evidence>
<feature type="transmembrane region" description="Helical" evidence="7">
    <location>
        <begin position="160"/>
        <end position="179"/>
    </location>
</feature>
<evidence type="ECO:0000256" key="7">
    <source>
        <dbReference type="SAM" id="Phobius"/>
    </source>
</evidence>
<dbReference type="Proteomes" id="UP000233491">
    <property type="component" value="Unassembled WGS sequence"/>
</dbReference>
<feature type="transmembrane region" description="Helical" evidence="7">
    <location>
        <begin position="339"/>
        <end position="360"/>
    </location>
</feature>
<dbReference type="Pfam" id="PF13440">
    <property type="entry name" value="Polysacc_synt_3"/>
    <property type="match status" value="1"/>
</dbReference>
<dbReference type="EMBL" id="PJNW01000005">
    <property type="protein sequence ID" value="PKR89659.1"/>
    <property type="molecule type" value="Genomic_DNA"/>
</dbReference>
<organism evidence="8 9">
    <name type="scientific">Pleomorphomonas diazotrophica</name>
    <dbReference type="NCBI Taxonomy" id="1166257"/>
    <lineage>
        <taxon>Bacteria</taxon>
        <taxon>Pseudomonadati</taxon>
        <taxon>Pseudomonadota</taxon>
        <taxon>Alphaproteobacteria</taxon>
        <taxon>Hyphomicrobiales</taxon>
        <taxon>Pleomorphomonadaceae</taxon>
        <taxon>Pleomorphomonas</taxon>
    </lineage>
</organism>
<feature type="transmembrane region" description="Helical" evidence="7">
    <location>
        <begin position="430"/>
        <end position="451"/>
    </location>
</feature>
<evidence type="ECO:0000256" key="5">
    <source>
        <dbReference type="ARBA" id="ARBA00022989"/>
    </source>
</evidence>
<evidence type="ECO:0000313" key="8">
    <source>
        <dbReference type="EMBL" id="PKR89659.1"/>
    </source>
</evidence>
<proteinExistence type="inferred from homology"/>
<dbReference type="InterPro" id="IPR050833">
    <property type="entry name" value="Poly_Biosynth_Transport"/>
</dbReference>
<feature type="transmembrane region" description="Helical" evidence="7">
    <location>
        <begin position="128"/>
        <end position="148"/>
    </location>
</feature>
<feature type="transmembrane region" description="Helical" evidence="7">
    <location>
        <begin position="185"/>
        <end position="206"/>
    </location>
</feature>
<feature type="transmembrane region" description="Helical" evidence="7">
    <location>
        <begin position="21"/>
        <end position="47"/>
    </location>
</feature>
<dbReference type="GO" id="GO:0005886">
    <property type="term" value="C:plasma membrane"/>
    <property type="evidence" value="ECO:0007669"/>
    <property type="project" value="UniProtKB-SubCell"/>
</dbReference>
<dbReference type="CDD" id="cd13127">
    <property type="entry name" value="MATE_tuaB_like"/>
    <property type="match status" value="1"/>
</dbReference>
<comment type="caution">
    <text evidence="8">The sequence shown here is derived from an EMBL/GenBank/DDBJ whole genome shotgun (WGS) entry which is preliminary data.</text>
</comment>
<evidence type="ECO:0000256" key="2">
    <source>
        <dbReference type="ARBA" id="ARBA00007430"/>
    </source>
</evidence>
<reference evidence="8 9" key="1">
    <citation type="submission" date="2017-12" db="EMBL/GenBank/DDBJ databases">
        <title>Anaerobic carbon monoxide metabolism by Pleomorphomonas carboxyditropha sp. nov., a new mesophilic hydrogenogenic carboxidotroph.</title>
        <authorList>
            <person name="Esquivel-Elizondo S."/>
            <person name="Krajmalnik-Brown R."/>
        </authorList>
    </citation>
    <scope>NUCLEOTIDE SEQUENCE [LARGE SCALE GENOMIC DNA]</scope>
    <source>
        <strain evidence="8 9">R5-392</strain>
    </source>
</reference>
<keyword evidence="3" id="KW-1003">Cell membrane</keyword>
<dbReference type="PANTHER" id="PTHR30250:SF10">
    <property type="entry name" value="LIPOPOLYSACCHARIDE BIOSYNTHESIS PROTEIN WZXC"/>
    <property type="match status" value="1"/>
</dbReference>
<keyword evidence="6 7" id="KW-0472">Membrane</keyword>
<sequence length="516" mass="54935">MIVGPERHPRPEHNSRLSSTVVNGGLWLGASAVVQTILQIVIFAILARLLTPSEFGLVAVANIVTDFVTGLATMGVSQALVQKKNLTPIIVRAAFTSSLLVGALSTGAVYLLSWPIAGLMNAPGVTPLIQALSVTFFIRSLSLVPLGLASRGKKFRLLGLRQVVSYTIGYGIVGVFAAYRGCGAWSLIFAQVSQASVITILMFSSVRFESRFTLDRAAHKAIAGFGSGYSFARILNSLANQADRMVVGVFLPLPLVGVYSRALQIARYPALIFGQVIEDVLFPSFSGIQGETGRLGEAYTKAIGSISIIMTPISVFVILASQQICAVLLGAAWGDAPQIVAIMAAVLIFRSAQRITSAVLRALGRSWLVAALQALFFVLTATGSMIGVRYGLLGVSVAVTGAVVCQYVASIYLCGKYIDIALVKLLRTHLAAAPLSMVTVICIVAVEILLSEARPEVQLAVMAIGVILSGILVVIILPRVFLQLDGIWLFGTLYSRLPYSVRKNSILTLISARILN</sequence>
<comment type="subcellular location">
    <subcellularLocation>
        <location evidence="1">Cell membrane</location>
        <topology evidence="1">Multi-pass membrane protein</topology>
    </subcellularLocation>
</comment>